<keyword evidence="2" id="KW-1185">Reference proteome</keyword>
<gene>
    <name evidence="1" type="ORF">MsAc7_02140</name>
</gene>
<reference evidence="1 2" key="1">
    <citation type="submission" date="2023-07" db="EMBL/GenBank/DDBJ databases">
        <title>Closed genoem sequence of Methanosarcinaceae archaeon Ac7.</title>
        <authorList>
            <person name="Poehlein A."/>
            <person name="Protasov E."/>
            <person name="Platt K."/>
            <person name="Reeh H."/>
            <person name="Daniel R."/>
            <person name="Brune A."/>
        </authorList>
    </citation>
    <scope>NUCLEOTIDE SEQUENCE [LARGE SCALE GENOMIC DNA]</scope>
    <source>
        <strain evidence="1 2">Ac7</strain>
    </source>
</reference>
<accession>A0AA96V3C5</accession>
<name>A0AA96V3C5_9EURY</name>
<proteinExistence type="predicted"/>
<sequence length="172" mass="19703">MPTSLSQILISSNLCIKSMDQTNPKKLSASFMVSQQLLNRMNSLVNSGKFSSISDIISTSVSTFLGKISIYEEDPDFDYSMLNQLKHEDKSPKEKITISQSPYIMDEIDNLSKIMNKPKSYVIRIAVDNFIDDFYKVKPRIIQETKPEEKFPTTVPELKKLILKTIEEQNQN</sequence>
<dbReference type="AlphaFoldDB" id="A0AA96V3C5"/>
<protein>
    <submittedName>
        <fullName evidence="1">Uncharacterized protein</fullName>
    </submittedName>
</protein>
<evidence type="ECO:0000313" key="2">
    <source>
        <dbReference type="Proteomes" id="UP001303587"/>
    </source>
</evidence>
<dbReference type="Proteomes" id="UP001303587">
    <property type="component" value="Chromosome"/>
</dbReference>
<organism evidence="1 2">
    <name type="scientific">Methanolapillus millepedarum</name>
    <dbReference type="NCBI Taxonomy" id="3028296"/>
    <lineage>
        <taxon>Archaea</taxon>
        <taxon>Methanobacteriati</taxon>
        <taxon>Methanobacteriota</taxon>
        <taxon>Stenosarchaea group</taxon>
        <taxon>Methanomicrobia</taxon>
        <taxon>Methanosarcinales</taxon>
        <taxon>Methanosarcinaceae</taxon>
        <taxon>Methanolapillus</taxon>
    </lineage>
</organism>
<evidence type="ECO:0000313" key="1">
    <source>
        <dbReference type="EMBL" id="WNY24690.1"/>
    </source>
</evidence>
<dbReference type="EMBL" id="CP131060">
    <property type="protein sequence ID" value="WNY24690.1"/>
    <property type="molecule type" value="Genomic_DNA"/>
</dbReference>